<evidence type="ECO:0008006" key="5">
    <source>
        <dbReference type="Google" id="ProtNLM"/>
    </source>
</evidence>
<evidence type="ECO:0000256" key="1">
    <source>
        <dbReference type="ARBA" id="ARBA00022490"/>
    </source>
</evidence>
<name>A0A382CKK1_9ZZZZ</name>
<gene>
    <name evidence="4" type="ORF">METZ01_LOCUS178727</name>
</gene>
<dbReference type="InterPro" id="IPR029063">
    <property type="entry name" value="SAM-dependent_MTases_sf"/>
</dbReference>
<organism evidence="4">
    <name type="scientific">marine metagenome</name>
    <dbReference type="NCBI Taxonomy" id="408172"/>
    <lineage>
        <taxon>unclassified sequences</taxon>
        <taxon>metagenomes</taxon>
        <taxon>ecological metagenomes</taxon>
    </lineage>
</organism>
<dbReference type="EMBL" id="UINC01034671">
    <property type="protein sequence ID" value="SVB25873.1"/>
    <property type="molecule type" value="Genomic_DNA"/>
</dbReference>
<dbReference type="AlphaFoldDB" id="A0A382CKK1"/>
<keyword evidence="1" id="KW-0963">Cytoplasm</keyword>
<keyword evidence="2" id="KW-0698">rRNA processing</keyword>
<protein>
    <recommendedName>
        <fullName evidence="5">Ribosomal RNA small subunit methyltransferase G</fullName>
    </recommendedName>
</protein>
<dbReference type="InterPro" id="IPR003682">
    <property type="entry name" value="rRNA_ssu_MeTfrase_G"/>
</dbReference>
<dbReference type="SUPFAM" id="SSF53335">
    <property type="entry name" value="S-adenosyl-L-methionine-dependent methyltransferases"/>
    <property type="match status" value="1"/>
</dbReference>
<dbReference type="Pfam" id="PF02527">
    <property type="entry name" value="GidB"/>
    <property type="match status" value="1"/>
</dbReference>
<dbReference type="Gene3D" id="3.40.50.150">
    <property type="entry name" value="Vaccinia Virus protein VP39"/>
    <property type="match status" value="1"/>
</dbReference>
<evidence type="ECO:0000256" key="3">
    <source>
        <dbReference type="ARBA" id="ARBA00022679"/>
    </source>
</evidence>
<evidence type="ECO:0000313" key="4">
    <source>
        <dbReference type="EMBL" id="SVB25873.1"/>
    </source>
</evidence>
<proteinExistence type="predicted"/>
<accession>A0A382CKK1</accession>
<dbReference type="PANTHER" id="PTHR31760:SF0">
    <property type="entry name" value="S-ADENOSYL-L-METHIONINE-DEPENDENT METHYLTRANSFERASES SUPERFAMILY PROTEIN"/>
    <property type="match status" value="1"/>
</dbReference>
<evidence type="ECO:0000256" key="2">
    <source>
        <dbReference type="ARBA" id="ARBA00022552"/>
    </source>
</evidence>
<dbReference type="PIRSF" id="PIRSF003078">
    <property type="entry name" value="GidB"/>
    <property type="match status" value="1"/>
</dbReference>
<reference evidence="4" key="1">
    <citation type="submission" date="2018-05" db="EMBL/GenBank/DDBJ databases">
        <authorList>
            <person name="Lanie J.A."/>
            <person name="Ng W.-L."/>
            <person name="Kazmierczak K.M."/>
            <person name="Andrzejewski T.M."/>
            <person name="Davidsen T.M."/>
            <person name="Wayne K.J."/>
            <person name="Tettelin H."/>
            <person name="Glass J.I."/>
            <person name="Rusch D."/>
            <person name="Podicherti R."/>
            <person name="Tsui H.-C.T."/>
            <person name="Winkler M.E."/>
        </authorList>
    </citation>
    <scope>NUCLEOTIDE SEQUENCE</scope>
</reference>
<sequence>MEEHFYNSISTIPFVREIVVDMGTGAGFPGIPIAVMAPKKKVFLIEKSTKKSSFLFHTTNLLGLKNTKVINSRMEEVDPGSIPSPRDILSRAFGSIQKATTAASKLLSHGDTRLIMMKTSAFFKESTPAERYKITKTQEIGLKGRDKRHFLVTIEEKNKK</sequence>
<dbReference type="GO" id="GO:0070043">
    <property type="term" value="F:rRNA (guanine-N7-)-methyltransferase activity"/>
    <property type="evidence" value="ECO:0007669"/>
    <property type="project" value="TreeGrafter"/>
</dbReference>
<dbReference type="PANTHER" id="PTHR31760">
    <property type="entry name" value="S-ADENOSYL-L-METHIONINE-DEPENDENT METHYLTRANSFERASES SUPERFAMILY PROTEIN"/>
    <property type="match status" value="1"/>
</dbReference>
<keyword evidence="3" id="KW-0808">Transferase</keyword>
<dbReference type="GO" id="GO:0005829">
    <property type="term" value="C:cytosol"/>
    <property type="evidence" value="ECO:0007669"/>
    <property type="project" value="TreeGrafter"/>
</dbReference>